<dbReference type="AlphaFoldDB" id="A0AAV5RZ00"/>
<feature type="transmembrane region" description="Helical" evidence="2">
    <location>
        <begin position="182"/>
        <end position="202"/>
    </location>
</feature>
<keyword evidence="2" id="KW-0472">Membrane</keyword>
<evidence type="ECO:0000256" key="2">
    <source>
        <dbReference type="SAM" id="Phobius"/>
    </source>
</evidence>
<proteinExistence type="predicted"/>
<sequence length="335" mass="37908">MDERESDTPVKVEVTSTPVQSPSKSGIANGSDVLDGTTKHSSVMSSPLRSISETVPITPSRASVTPDSLAAERLDTLPHGTPSANASPLARHTPRSSSSRRRSFGRDSSGAKSRRNSTHISPTSMIFRNLLILEEDLRKQAREQKRLRWQYTVFLSCMAGIAAFAVYHLYFVENVVTGVHRFAMQFTACFITVTLTLFHLSGQYKRTIVIPRRFFPSTNKGLRQFNIRLVKVHSSWDESLTDGIRQSVGLLVDVNIRVCEWLSGWWRPVALLRFWHKAQLRCQPRIGAVDVKIVLNPRAFSAEIREGWEIYRDEFWAREGARRRRLVNGERSGGQ</sequence>
<feature type="compositionally biased region" description="Basic residues" evidence="1">
    <location>
        <begin position="92"/>
        <end position="103"/>
    </location>
</feature>
<dbReference type="InterPro" id="IPR005605">
    <property type="entry name" value="Spo7"/>
</dbReference>
<dbReference type="PANTHER" id="PTHR28249">
    <property type="entry name" value="SPORULATION-SPECIFIC PROTEIN SPO7"/>
    <property type="match status" value="1"/>
</dbReference>
<feature type="transmembrane region" description="Helical" evidence="2">
    <location>
        <begin position="149"/>
        <end position="170"/>
    </location>
</feature>
<feature type="compositionally biased region" description="Polar residues" evidence="1">
    <location>
        <begin position="14"/>
        <end position="28"/>
    </location>
</feature>
<evidence type="ECO:0000313" key="3">
    <source>
        <dbReference type="EMBL" id="GMM55828.1"/>
    </source>
</evidence>
<dbReference type="Pfam" id="PF03907">
    <property type="entry name" value="Spo7"/>
    <property type="match status" value="1"/>
</dbReference>
<comment type="caution">
    <text evidence="3">The sequence shown here is derived from an EMBL/GenBank/DDBJ whole genome shotgun (WGS) entry which is preliminary data.</text>
</comment>
<keyword evidence="2" id="KW-1133">Transmembrane helix</keyword>
<organism evidence="3 4">
    <name type="scientific">Maudiozyma humilis</name>
    <name type="common">Sour dough yeast</name>
    <name type="synonym">Kazachstania humilis</name>
    <dbReference type="NCBI Taxonomy" id="51915"/>
    <lineage>
        <taxon>Eukaryota</taxon>
        <taxon>Fungi</taxon>
        <taxon>Dikarya</taxon>
        <taxon>Ascomycota</taxon>
        <taxon>Saccharomycotina</taxon>
        <taxon>Saccharomycetes</taxon>
        <taxon>Saccharomycetales</taxon>
        <taxon>Saccharomycetaceae</taxon>
        <taxon>Maudiozyma</taxon>
    </lineage>
</organism>
<dbReference type="EMBL" id="BTGD01000006">
    <property type="protein sequence ID" value="GMM55828.1"/>
    <property type="molecule type" value="Genomic_DNA"/>
</dbReference>
<reference evidence="3 4" key="1">
    <citation type="journal article" date="2023" name="Elife">
        <title>Identification of key yeast species and microbe-microbe interactions impacting larval growth of Drosophila in the wild.</title>
        <authorList>
            <person name="Mure A."/>
            <person name="Sugiura Y."/>
            <person name="Maeda R."/>
            <person name="Honda K."/>
            <person name="Sakurai N."/>
            <person name="Takahashi Y."/>
            <person name="Watada M."/>
            <person name="Katoh T."/>
            <person name="Gotoh A."/>
            <person name="Gotoh Y."/>
            <person name="Taniguchi I."/>
            <person name="Nakamura K."/>
            <person name="Hayashi T."/>
            <person name="Katayama T."/>
            <person name="Uemura T."/>
            <person name="Hattori Y."/>
        </authorList>
    </citation>
    <scope>NUCLEOTIDE SEQUENCE [LARGE SCALE GENOMIC DNA]</scope>
    <source>
        <strain evidence="3 4">KH-74</strain>
    </source>
</reference>
<dbReference type="PANTHER" id="PTHR28249:SF1">
    <property type="entry name" value="SPORULATION-SPECIFIC PROTEIN SPO7"/>
    <property type="match status" value="1"/>
</dbReference>
<dbReference type="Proteomes" id="UP001377567">
    <property type="component" value="Unassembled WGS sequence"/>
</dbReference>
<keyword evidence="2" id="KW-0812">Transmembrane</keyword>
<dbReference type="GO" id="GO:0006998">
    <property type="term" value="P:nuclear envelope organization"/>
    <property type="evidence" value="ECO:0007669"/>
    <property type="project" value="TreeGrafter"/>
</dbReference>
<keyword evidence="4" id="KW-1185">Reference proteome</keyword>
<feature type="region of interest" description="Disordered" evidence="1">
    <location>
        <begin position="1"/>
        <end position="118"/>
    </location>
</feature>
<evidence type="ECO:0000313" key="4">
    <source>
        <dbReference type="Proteomes" id="UP001377567"/>
    </source>
</evidence>
<evidence type="ECO:0000256" key="1">
    <source>
        <dbReference type="SAM" id="MobiDB-lite"/>
    </source>
</evidence>
<name>A0AAV5RZ00_MAUHU</name>
<accession>A0AAV5RZ00</accession>
<gene>
    <name evidence="3" type="ORF">DAKH74_024440</name>
</gene>
<protein>
    <submittedName>
        <fullName evidence="3">Nem1-Spo7 phosphatase regulatory subunit</fullName>
    </submittedName>
</protein>
<dbReference type="GO" id="GO:0071595">
    <property type="term" value="C:Nem1-Spo7 phosphatase complex"/>
    <property type="evidence" value="ECO:0007669"/>
    <property type="project" value="TreeGrafter"/>
</dbReference>
<dbReference type="GO" id="GO:0004721">
    <property type="term" value="F:phosphoprotein phosphatase activity"/>
    <property type="evidence" value="ECO:0007669"/>
    <property type="project" value="TreeGrafter"/>
</dbReference>
<feature type="compositionally biased region" description="Polar residues" evidence="1">
    <location>
        <begin position="39"/>
        <end position="66"/>
    </location>
</feature>
<dbReference type="GO" id="GO:0019888">
    <property type="term" value="F:protein phosphatase regulator activity"/>
    <property type="evidence" value="ECO:0007669"/>
    <property type="project" value="InterPro"/>
</dbReference>
<feature type="compositionally biased region" description="Basic and acidic residues" evidence="1">
    <location>
        <begin position="1"/>
        <end position="10"/>
    </location>
</feature>